<evidence type="ECO:0000313" key="5">
    <source>
        <dbReference type="Proteomes" id="UP000237481"/>
    </source>
</evidence>
<sequence>MLRATRQDDDLTEASYIGVCLRLKASVRSSSGKILEDVAEIVGGRGRELDKWPSISRQLCGQAYSGGGLALQREMAGSSPSGELRTSRGGFTAEIETLGRLHSTQWFNDQLVLLCLHLAQKRPYVRVGFSVPLHRDTGPSTVQHRPFEMVARKIKEWNDAEVEEACLACFFPVLIHGNHFTLLEINQRDDSIYHYGSLGDGQAQLESDPKTMAPSSDAGASARHATPQPGSRWRPEEDATLLRLLGQRLSWSKMAAALPGRSETSCAARFRRSLAHKQQQGAESHAIPGAHVK</sequence>
<organism evidence="4 5">
    <name type="scientific">Tolypocladium paradoxum</name>
    <dbReference type="NCBI Taxonomy" id="94208"/>
    <lineage>
        <taxon>Eukaryota</taxon>
        <taxon>Fungi</taxon>
        <taxon>Dikarya</taxon>
        <taxon>Ascomycota</taxon>
        <taxon>Pezizomycotina</taxon>
        <taxon>Sordariomycetes</taxon>
        <taxon>Hypocreomycetidae</taxon>
        <taxon>Hypocreales</taxon>
        <taxon>Ophiocordycipitaceae</taxon>
        <taxon>Tolypocladium</taxon>
    </lineage>
</organism>
<feature type="region of interest" description="Disordered" evidence="1">
    <location>
        <begin position="273"/>
        <end position="293"/>
    </location>
</feature>
<protein>
    <submittedName>
        <fullName evidence="4">Uncharacterized protein</fullName>
    </submittedName>
</protein>
<evidence type="ECO:0000313" key="4">
    <source>
        <dbReference type="EMBL" id="POR39531.1"/>
    </source>
</evidence>
<feature type="domain" description="HTH myb-type" evidence="3">
    <location>
        <begin position="232"/>
        <end position="278"/>
    </location>
</feature>
<accession>A0A2S4LAT8</accession>
<dbReference type="Proteomes" id="UP000237481">
    <property type="component" value="Unassembled WGS sequence"/>
</dbReference>
<dbReference type="AlphaFoldDB" id="A0A2S4LAT8"/>
<feature type="domain" description="Myb-like" evidence="2">
    <location>
        <begin position="231"/>
        <end position="274"/>
    </location>
</feature>
<keyword evidence="5" id="KW-1185">Reference proteome</keyword>
<proteinExistence type="predicted"/>
<dbReference type="InterPro" id="IPR001005">
    <property type="entry name" value="SANT/Myb"/>
</dbReference>
<evidence type="ECO:0000259" key="2">
    <source>
        <dbReference type="PROSITE" id="PS50090"/>
    </source>
</evidence>
<dbReference type="InterPro" id="IPR009057">
    <property type="entry name" value="Homeodomain-like_sf"/>
</dbReference>
<name>A0A2S4LAT8_9HYPO</name>
<dbReference type="InterPro" id="IPR017930">
    <property type="entry name" value="Myb_dom"/>
</dbReference>
<evidence type="ECO:0000256" key="1">
    <source>
        <dbReference type="SAM" id="MobiDB-lite"/>
    </source>
</evidence>
<evidence type="ECO:0000259" key="3">
    <source>
        <dbReference type="PROSITE" id="PS51294"/>
    </source>
</evidence>
<dbReference type="PROSITE" id="PS51294">
    <property type="entry name" value="HTH_MYB"/>
    <property type="match status" value="1"/>
</dbReference>
<dbReference type="Gene3D" id="3.40.395.10">
    <property type="entry name" value="Adenoviral Proteinase, Chain A"/>
    <property type="match status" value="1"/>
</dbReference>
<reference evidence="4 5" key="1">
    <citation type="submission" date="2018-01" db="EMBL/GenBank/DDBJ databases">
        <title>Harnessing the power of phylogenomics to disentangle the directionality and signatures of interkingdom host jumping in the parasitic fungal genus Tolypocladium.</title>
        <authorList>
            <person name="Quandt C.A."/>
            <person name="Patterson W."/>
            <person name="Spatafora J.W."/>
        </authorList>
    </citation>
    <scope>NUCLEOTIDE SEQUENCE [LARGE SCALE GENOMIC DNA]</scope>
    <source>
        <strain evidence="4 5">NRBC 100945</strain>
    </source>
</reference>
<dbReference type="OrthoDB" id="5084510at2759"/>
<dbReference type="STRING" id="94208.A0A2S4LAT8"/>
<dbReference type="Gene3D" id="1.10.10.60">
    <property type="entry name" value="Homeodomain-like"/>
    <property type="match status" value="1"/>
</dbReference>
<dbReference type="PROSITE" id="PS50090">
    <property type="entry name" value="MYB_LIKE"/>
    <property type="match status" value="1"/>
</dbReference>
<dbReference type="Pfam" id="PF00249">
    <property type="entry name" value="Myb_DNA-binding"/>
    <property type="match status" value="1"/>
</dbReference>
<dbReference type="SUPFAM" id="SSF46689">
    <property type="entry name" value="Homeodomain-like"/>
    <property type="match status" value="1"/>
</dbReference>
<comment type="caution">
    <text evidence="4">The sequence shown here is derived from an EMBL/GenBank/DDBJ whole genome shotgun (WGS) entry which is preliminary data.</text>
</comment>
<dbReference type="InterPro" id="IPR038765">
    <property type="entry name" value="Papain-like_cys_pep_sf"/>
</dbReference>
<feature type="region of interest" description="Disordered" evidence="1">
    <location>
        <begin position="203"/>
        <end position="236"/>
    </location>
</feature>
<gene>
    <name evidence="4" type="ORF">TPAR_09101</name>
</gene>
<dbReference type="EMBL" id="PKSG01000033">
    <property type="protein sequence ID" value="POR39531.1"/>
    <property type="molecule type" value="Genomic_DNA"/>
</dbReference>
<dbReference type="SUPFAM" id="SSF54001">
    <property type="entry name" value="Cysteine proteinases"/>
    <property type="match status" value="1"/>
</dbReference>
<dbReference type="CDD" id="cd00167">
    <property type="entry name" value="SANT"/>
    <property type="match status" value="1"/>
</dbReference>